<feature type="domain" description="SCP" evidence="2">
    <location>
        <begin position="81"/>
        <end position="234"/>
    </location>
</feature>
<dbReference type="Proteomes" id="UP001176961">
    <property type="component" value="Unassembled WGS sequence"/>
</dbReference>
<dbReference type="SUPFAM" id="SSF55797">
    <property type="entry name" value="PR-1-like"/>
    <property type="match status" value="1"/>
</dbReference>
<dbReference type="Pfam" id="PF00188">
    <property type="entry name" value="CAP"/>
    <property type="match status" value="1"/>
</dbReference>
<dbReference type="CDD" id="cd05380">
    <property type="entry name" value="CAP_euk"/>
    <property type="match status" value="1"/>
</dbReference>
<dbReference type="SMART" id="SM00198">
    <property type="entry name" value="SCP"/>
    <property type="match status" value="1"/>
</dbReference>
<feature type="chain" id="PRO_5041343451" description="SCP domain-containing protein" evidence="1">
    <location>
        <begin position="17"/>
        <end position="236"/>
    </location>
</feature>
<dbReference type="Gene3D" id="3.40.33.10">
    <property type="entry name" value="CAP"/>
    <property type="match status" value="1"/>
</dbReference>
<comment type="caution">
    <text evidence="3">The sequence shown here is derived from an EMBL/GenBank/DDBJ whole genome shotgun (WGS) entry which is preliminary data.</text>
</comment>
<protein>
    <recommendedName>
        <fullName evidence="2">SCP domain-containing protein</fullName>
    </recommendedName>
</protein>
<organism evidence="3 4">
    <name type="scientific">Cylicocyclus nassatus</name>
    <name type="common">Nematode worm</name>
    <dbReference type="NCBI Taxonomy" id="53992"/>
    <lineage>
        <taxon>Eukaryota</taxon>
        <taxon>Metazoa</taxon>
        <taxon>Ecdysozoa</taxon>
        <taxon>Nematoda</taxon>
        <taxon>Chromadorea</taxon>
        <taxon>Rhabditida</taxon>
        <taxon>Rhabditina</taxon>
        <taxon>Rhabditomorpha</taxon>
        <taxon>Strongyloidea</taxon>
        <taxon>Strongylidae</taxon>
        <taxon>Cylicocyclus</taxon>
    </lineage>
</organism>
<accession>A0AA36M8R3</accession>
<dbReference type="PANTHER" id="PTHR10334">
    <property type="entry name" value="CYSTEINE-RICH SECRETORY PROTEIN-RELATED"/>
    <property type="match status" value="1"/>
</dbReference>
<evidence type="ECO:0000256" key="1">
    <source>
        <dbReference type="SAM" id="SignalP"/>
    </source>
</evidence>
<gene>
    <name evidence="3" type="ORF">CYNAS_LOCUS12845</name>
</gene>
<dbReference type="AlphaFoldDB" id="A0AA36M8R3"/>
<dbReference type="InterPro" id="IPR001283">
    <property type="entry name" value="CRISP-related"/>
</dbReference>
<dbReference type="InterPro" id="IPR035940">
    <property type="entry name" value="CAP_sf"/>
</dbReference>
<dbReference type="InterPro" id="IPR014044">
    <property type="entry name" value="CAP_dom"/>
</dbReference>
<sequence length="236" mass="26286">MVASYVFAITIASLTASSTEDANVCRARRCSIEGGEKSENADTYKFLYSRKGMNAPTSAELPVPTSVENQICSSNVGMTDTLRSQFLDMHNYRRSLLALGKVKRDDNSYLLPATNMLQLRYDCALEAAALAYASKCPSHGSNVETRRDEGENFYKIPSNGLANFEDGAKAAVLAWWDAYRNYPDIAESTIFRMNYVGSKVTSFTQMAWAKSRKLGCSIVKCLSNYIVICRYSPRYV</sequence>
<keyword evidence="4" id="KW-1185">Reference proteome</keyword>
<evidence type="ECO:0000259" key="2">
    <source>
        <dbReference type="SMART" id="SM00198"/>
    </source>
</evidence>
<dbReference type="PRINTS" id="PR00837">
    <property type="entry name" value="V5TPXLIKE"/>
</dbReference>
<reference evidence="3" key="1">
    <citation type="submission" date="2023-07" db="EMBL/GenBank/DDBJ databases">
        <authorList>
            <consortium name="CYATHOMIX"/>
        </authorList>
    </citation>
    <scope>NUCLEOTIDE SEQUENCE</scope>
    <source>
        <strain evidence="3">N/A</strain>
    </source>
</reference>
<feature type="signal peptide" evidence="1">
    <location>
        <begin position="1"/>
        <end position="16"/>
    </location>
</feature>
<keyword evidence="1" id="KW-0732">Signal</keyword>
<evidence type="ECO:0000313" key="3">
    <source>
        <dbReference type="EMBL" id="CAJ0600862.1"/>
    </source>
</evidence>
<name>A0AA36M8R3_CYLNA</name>
<proteinExistence type="predicted"/>
<evidence type="ECO:0000313" key="4">
    <source>
        <dbReference type="Proteomes" id="UP001176961"/>
    </source>
</evidence>
<dbReference type="EMBL" id="CATQJL010000305">
    <property type="protein sequence ID" value="CAJ0600862.1"/>
    <property type="molecule type" value="Genomic_DNA"/>
</dbReference>